<sequence>MKISIGVDIGTTQTKAVAFNEQAEVVASNYFLNPMIQETQGMAEQDPDLIFHGVCIVIREVMKNLPKKVTIEVISFSSAMHSLILLDENKLPLTRMITWADNRAKDQAEELKHEPLGKQFYQQSGTPIHPMTPLIKIKWLKETHPELIKQTAYFIGIKEYIFYRFFGRLMCDYSTASGTGYFDIHRFTWSGEIIAYLKINQNQLPELFPPTTKISGLKKDMRELLGLGNDISFVLGGADGPLSNLGLGAFGEHIVALTVGTSGAIRFITNEPYLHPEMETFCYVLDQTHWIIGGATSNGAGIFDWASQTLMQEVTQKAIAHGENPYDELLSSIAFVPPGANGLLFQPYLLGERAPLWEAEASGSFLGLQRNHTEKEMMRAILEGICLNLKRILSGICKEEQFIQVRATGGFSNSVIFRQLMADVLGYPLVFPTVTESSALGAVFLGWQSIGKITELSEVTEKIQLETQVLVQENVHEVYQKVYPVFVETQKQLARTYQPLTQLRKILNIEKKKRVNNRSGGCCLVTR</sequence>
<dbReference type="PROSITE" id="PS00445">
    <property type="entry name" value="FGGY_KINASES_2"/>
    <property type="match status" value="1"/>
</dbReference>
<evidence type="ECO:0000313" key="7">
    <source>
        <dbReference type="EMBL" id="GEL91937.1"/>
    </source>
</evidence>
<keyword evidence="2 4" id="KW-0808">Transferase</keyword>
<dbReference type="SUPFAM" id="SSF53067">
    <property type="entry name" value="Actin-like ATPase domain"/>
    <property type="match status" value="2"/>
</dbReference>
<dbReference type="InterPro" id="IPR050406">
    <property type="entry name" value="FGGY_Carb_Kinase"/>
</dbReference>
<gene>
    <name evidence="7" type="primary">gntK</name>
    <name evidence="7" type="ORF">EVI01_12740</name>
</gene>
<reference evidence="7 8" key="1">
    <citation type="submission" date="2019-07" db="EMBL/GenBank/DDBJ databases">
        <title>Whole genome shotgun sequence of Enterococcus villorum NBRC 100699.</title>
        <authorList>
            <person name="Hosoyama A."/>
            <person name="Uohara A."/>
            <person name="Ohji S."/>
            <person name="Ichikawa N."/>
        </authorList>
    </citation>
    <scope>NUCLEOTIDE SEQUENCE [LARGE SCALE GENOMIC DNA]</scope>
    <source>
        <strain evidence="7 8">NBRC 100699</strain>
    </source>
</reference>
<evidence type="ECO:0000259" key="6">
    <source>
        <dbReference type="Pfam" id="PF02782"/>
    </source>
</evidence>
<dbReference type="Pfam" id="PF02782">
    <property type="entry name" value="FGGY_C"/>
    <property type="match status" value="1"/>
</dbReference>
<dbReference type="PIRSF" id="PIRSF000538">
    <property type="entry name" value="GlpK"/>
    <property type="match status" value="1"/>
</dbReference>
<proteinExistence type="inferred from homology"/>
<organism evidence="7 8">
    <name type="scientific">Enterococcus villorum</name>
    <dbReference type="NCBI Taxonomy" id="112904"/>
    <lineage>
        <taxon>Bacteria</taxon>
        <taxon>Bacillati</taxon>
        <taxon>Bacillota</taxon>
        <taxon>Bacilli</taxon>
        <taxon>Lactobacillales</taxon>
        <taxon>Enterococcaceae</taxon>
        <taxon>Enterococcus</taxon>
    </lineage>
</organism>
<dbReference type="RefSeq" id="WP_010750080.1">
    <property type="nucleotide sequence ID" value="NZ_BJWF01000012.1"/>
</dbReference>
<dbReference type="PANTHER" id="PTHR43095:SF2">
    <property type="entry name" value="GLUCONOKINASE"/>
    <property type="match status" value="1"/>
</dbReference>
<dbReference type="InterPro" id="IPR000577">
    <property type="entry name" value="Carb_kinase_FGGY"/>
</dbReference>
<comment type="similarity">
    <text evidence="1 4">Belongs to the FGGY kinase family.</text>
</comment>
<evidence type="ECO:0000256" key="2">
    <source>
        <dbReference type="ARBA" id="ARBA00022679"/>
    </source>
</evidence>
<dbReference type="GO" id="GO:0016773">
    <property type="term" value="F:phosphotransferase activity, alcohol group as acceptor"/>
    <property type="evidence" value="ECO:0007669"/>
    <property type="project" value="InterPro"/>
</dbReference>
<comment type="caution">
    <text evidence="7">The sequence shown here is derived from an EMBL/GenBank/DDBJ whole genome shotgun (WGS) entry which is preliminary data.</text>
</comment>
<feature type="domain" description="Carbohydrate kinase FGGY C-terminal" evidence="6">
    <location>
        <begin position="256"/>
        <end position="446"/>
    </location>
</feature>
<keyword evidence="3 4" id="KW-0418">Kinase</keyword>
<evidence type="ECO:0000256" key="4">
    <source>
        <dbReference type="RuleBase" id="RU003733"/>
    </source>
</evidence>
<dbReference type="GO" id="GO:0005975">
    <property type="term" value="P:carbohydrate metabolic process"/>
    <property type="evidence" value="ECO:0007669"/>
    <property type="project" value="InterPro"/>
</dbReference>
<evidence type="ECO:0000256" key="3">
    <source>
        <dbReference type="ARBA" id="ARBA00022777"/>
    </source>
</evidence>
<dbReference type="Pfam" id="PF00370">
    <property type="entry name" value="FGGY_N"/>
    <property type="match status" value="1"/>
</dbReference>
<evidence type="ECO:0000313" key="8">
    <source>
        <dbReference type="Proteomes" id="UP000321830"/>
    </source>
</evidence>
<dbReference type="PANTHER" id="PTHR43095">
    <property type="entry name" value="SUGAR KINASE"/>
    <property type="match status" value="1"/>
</dbReference>
<name>A0A511J1Q3_9ENTE</name>
<feature type="domain" description="Carbohydrate kinase FGGY N-terminal" evidence="5">
    <location>
        <begin position="4"/>
        <end position="246"/>
    </location>
</feature>
<dbReference type="InterPro" id="IPR018483">
    <property type="entry name" value="Carb_kinase_FGGY_CS"/>
</dbReference>
<dbReference type="Proteomes" id="UP000321830">
    <property type="component" value="Unassembled WGS sequence"/>
</dbReference>
<protein>
    <submittedName>
        <fullName evidence="7">Gluconokinase</fullName>
    </submittedName>
</protein>
<dbReference type="EMBL" id="BJWF01000012">
    <property type="protein sequence ID" value="GEL91937.1"/>
    <property type="molecule type" value="Genomic_DNA"/>
</dbReference>
<evidence type="ECO:0000256" key="1">
    <source>
        <dbReference type="ARBA" id="ARBA00009156"/>
    </source>
</evidence>
<dbReference type="GO" id="GO:0016301">
    <property type="term" value="F:kinase activity"/>
    <property type="evidence" value="ECO:0007669"/>
    <property type="project" value="UniProtKB-KW"/>
</dbReference>
<evidence type="ECO:0000259" key="5">
    <source>
        <dbReference type="Pfam" id="PF00370"/>
    </source>
</evidence>
<dbReference type="InterPro" id="IPR018485">
    <property type="entry name" value="FGGY_C"/>
</dbReference>
<dbReference type="AlphaFoldDB" id="A0A511J1Q3"/>
<dbReference type="CDD" id="cd07770">
    <property type="entry name" value="ASKHA_NBD_FGGY_GntK"/>
    <property type="match status" value="1"/>
</dbReference>
<dbReference type="InterPro" id="IPR018484">
    <property type="entry name" value="FGGY_N"/>
</dbReference>
<accession>A0A511J1Q3</accession>
<dbReference type="Gene3D" id="3.30.420.40">
    <property type="match status" value="2"/>
</dbReference>
<dbReference type="InterPro" id="IPR043129">
    <property type="entry name" value="ATPase_NBD"/>
</dbReference>